<dbReference type="KEGG" id="aaq:AOC05_15885"/>
<reference evidence="3" key="1">
    <citation type="submission" date="2015-09" db="EMBL/GenBank/DDBJ databases">
        <title>Complete genome of Arthrobacter alpinus strain R3.8.</title>
        <authorList>
            <person name="See-Too W.S."/>
            <person name="Chan K.G."/>
        </authorList>
    </citation>
    <scope>NUCLEOTIDE SEQUENCE [LARGE SCALE GENOMIC DNA]</scope>
    <source>
        <strain evidence="3">R3.8</strain>
    </source>
</reference>
<dbReference type="AlphaFoldDB" id="A0A0M3UGP1"/>
<organism evidence="2 3">
    <name type="scientific">Arthrobacter alpinus</name>
    <dbReference type="NCBI Taxonomy" id="656366"/>
    <lineage>
        <taxon>Bacteria</taxon>
        <taxon>Bacillati</taxon>
        <taxon>Actinomycetota</taxon>
        <taxon>Actinomycetes</taxon>
        <taxon>Micrococcales</taxon>
        <taxon>Micrococcaceae</taxon>
        <taxon>Arthrobacter</taxon>
    </lineage>
</organism>
<feature type="region of interest" description="Disordered" evidence="1">
    <location>
        <begin position="402"/>
        <end position="455"/>
    </location>
</feature>
<evidence type="ECO:0000313" key="3">
    <source>
        <dbReference type="Proteomes" id="UP000062833"/>
    </source>
</evidence>
<feature type="compositionally biased region" description="Polar residues" evidence="1">
    <location>
        <begin position="440"/>
        <end position="455"/>
    </location>
</feature>
<dbReference type="PATRIC" id="fig|656366.3.peg.3432"/>
<accession>A0A0M3UGP1</accession>
<feature type="compositionally biased region" description="Low complexity" evidence="1">
    <location>
        <begin position="216"/>
        <end position="241"/>
    </location>
</feature>
<feature type="region of interest" description="Disordered" evidence="1">
    <location>
        <begin position="216"/>
        <end position="300"/>
    </location>
</feature>
<feature type="region of interest" description="Disordered" evidence="1">
    <location>
        <begin position="17"/>
        <end position="37"/>
    </location>
</feature>
<feature type="compositionally biased region" description="Pro residues" evidence="1">
    <location>
        <begin position="290"/>
        <end position="299"/>
    </location>
</feature>
<protein>
    <submittedName>
        <fullName evidence="2">Uncharacterized protein</fullName>
    </submittedName>
</protein>
<dbReference type="Proteomes" id="UP000062833">
    <property type="component" value="Chromosome"/>
</dbReference>
<dbReference type="RefSeq" id="WP_062008262.1">
    <property type="nucleotide sequence ID" value="NZ_CP012677.1"/>
</dbReference>
<dbReference type="InterPro" id="IPR038610">
    <property type="entry name" value="FliK-like_C_sf"/>
</dbReference>
<dbReference type="CDD" id="cd17470">
    <property type="entry name" value="T3SS_Flik_C"/>
    <property type="match status" value="1"/>
</dbReference>
<proteinExistence type="predicted"/>
<evidence type="ECO:0000313" key="2">
    <source>
        <dbReference type="EMBL" id="ALE93455.1"/>
    </source>
</evidence>
<dbReference type="OrthoDB" id="5149615at2"/>
<keyword evidence="3" id="KW-1185">Reference proteome</keyword>
<feature type="region of interest" description="Disordered" evidence="1">
    <location>
        <begin position="162"/>
        <end position="191"/>
    </location>
</feature>
<dbReference type="EMBL" id="CP012677">
    <property type="protein sequence ID" value="ALE93455.1"/>
    <property type="molecule type" value="Genomic_DNA"/>
</dbReference>
<evidence type="ECO:0000256" key="1">
    <source>
        <dbReference type="SAM" id="MobiDB-lite"/>
    </source>
</evidence>
<name>A0A0M3UGP1_9MICC</name>
<dbReference type="Gene3D" id="3.30.750.140">
    <property type="match status" value="1"/>
</dbReference>
<gene>
    <name evidence="2" type="ORF">AOC05_15885</name>
</gene>
<sequence>MTAVGAGTLLAAVAPARRASGGDHGQERTGFSDSLQGAVDAGLGDGGAVQQAPAAADPGLFGAEGSHAHGAEQLASWPVNHAIPTGLTGIAAPFTTVTGTPDAALSAEASDNAALVAATAVGAISDAGPATPAAPAAATDAAKAPAAAVANAPVAAAPISAAGPAAVPGSTVPGADVASPDSTSPSPTGTVLTSAALTSAALTSAALTSAVPNGAPGAAGPAPGAASAPATASPPVQVVPADGEASTGATQVEGSDPVPRDGVVPPKTADGAAGQLGTTTNPAVVAPSPAGVPTPPQQVPPTAAAAVVNQPGHPPLAEQLSRPIFALATGQNGGQIMTVQVVPDSLGPVTVRAHMAADGIRIELLAATDLGRDGLRLIMADLKRDLSGQGITSSLSLNPELGGGAGGSGQAFRGNAGAPTGTWNQGSGAETAGEAPPSSAPANRTLSTISLDITV</sequence>